<dbReference type="GO" id="GO:0003676">
    <property type="term" value="F:nucleic acid binding"/>
    <property type="evidence" value="ECO:0007669"/>
    <property type="project" value="InterPro"/>
</dbReference>
<comment type="similarity">
    <text evidence="9">Belongs to the archaeal rpoM/eukaryotic RPA12/RPB9/RPC11 RNA polymerase family.</text>
</comment>
<comment type="function">
    <text evidence="8">Core component of RNA polymerase I (Pol I), a DNA-dependent RNA polymerase which synthesizes ribosomal RNA precursors using the four ribonucleoside triphosphates as substrates. Can mediate Pol I proofreading of the nascent RNA transcript. Anchors into the Pol I active site to monitor transcription fidelity and cleave mis-incorporated 5'-ribonucleotides.</text>
</comment>
<dbReference type="SMART" id="SM00440">
    <property type="entry name" value="ZnF_C2C2"/>
    <property type="match status" value="1"/>
</dbReference>
<dbReference type="PROSITE" id="PS51133">
    <property type="entry name" value="ZF_TFIIS_2"/>
    <property type="match status" value="1"/>
</dbReference>
<dbReference type="PIRSF" id="PIRSF005586">
    <property type="entry name" value="RNApol_RpoM"/>
    <property type="match status" value="1"/>
</dbReference>
<feature type="domain" description="TFIIS-type" evidence="12">
    <location>
        <begin position="88"/>
        <end position="128"/>
    </location>
</feature>
<dbReference type="InterPro" id="IPR034004">
    <property type="entry name" value="Zn_ribbon_RPA12_C"/>
</dbReference>
<organism evidence="13 14">
    <name type="scientific">Leptobrachium leishanense</name>
    <name type="common">Leishan spiny toad</name>
    <dbReference type="NCBI Taxonomy" id="445787"/>
    <lineage>
        <taxon>Eukaryota</taxon>
        <taxon>Metazoa</taxon>
        <taxon>Chordata</taxon>
        <taxon>Craniata</taxon>
        <taxon>Vertebrata</taxon>
        <taxon>Euteleostomi</taxon>
        <taxon>Amphibia</taxon>
        <taxon>Batrachia</taxon>
        <taxon>Anura</taxon>
        <taxon>Pelobatoidea</taxon>
        <taxon>Megophryidae</taxon>
        <taxon>Leptobrachium</taxon>
    </lineage>
</organism>
<dbReference type="GeneTree" id="ENSGT00390000008126"/>
<reference evidence="13" key="2">
    <citation type="submission" date="2025-09" db="UniProtKB">
        <authorList>
            <consortium name="Ensembl"/>
        </authorList>
    </citation>
    <scope>IDENTIFICATION</scope>
</reference>
<keyword evidence="4 11" id="KW-0863">Zinc-finger</keyword>
<evidence type="ECO:0000256" key="10">
    <source>
        <dbReference type="PIRSR" id="PIRSR005586-1"/>
    </source>
</evidence>
<reference evidence="13" key="1">
    <citation type="submission" date="2025-08" db="UniProtKB">
        <authorList>
            <consortium name="Ensembl"/>
        </authorList>
    </citation>
    <scope>IDENTIFICATION</scope>
</reference>
<comment type="subcellular location">
    <subcellularLocation>
        <location evidence="1">Nucleus</location>
        <location evidence="1">Nucleolus</location>
    </subcellularLocation>
</comment>
<dbReference type="GO" id="GO:0005736">
    <property type="term" value="C:RNA polymerase I complex"/>
    <property type="evidence" value="ECO:0007669"/>
    <property type="project" value="TreeGrafter"/>
</dbReference>
<sequence length="131" mass="14594">MNMVPPEPGMDVSDAYFSSQSDFCSDCGSVLPPPGEQNTVTCLSCSQKTQVTEFLAKCVKTSVIFNKLDTISLSNEADDTGILNGPMIDRRCSRCGYDRMVYHTRQMRSADEGQTVFYTCAQCRFQEKEDS</sequence>
<keyword evidence="2 9" id="KW-0240">DNA-directed RNA polymerase</keyword>
<feature type="binding site" evidence="10">
    <location>
        <position position="24"/>
    </location>
    <ligand>
        <name>Zn(2+)</name>
        <dbReference type="ChEBI" id="CHEBI:29105"/>
        <label>1</label>
    </ligand>
</feature>
<keyword evidence="6 9" id="KW-0804">Transcription</keyword>
<evidence type="ECO:0000256" key="3">
    <source>
        <dbReference type="ARBA" id="ARBA00022723"/>
    </source>
</evidence>
<dbReference type="PROSITE" id="PS00466">
    <property type="entry name" value="ZF_TFIIS_1"/>
    <property type="match status" value="1"/>
</dbReference>
<evidence type="ECO:0000313" key="13">
    <source>
        <dbReference type="Ensembl" id="ENSLLEP00000042084.1"/>
    </source>
</evidence>
<dbReference type="InterPro" id="IPR001222">
    <property type="entry name" value="Znf_TFIIS"/>
</dbReference>
<dbReference type="GO" id="GO:0006363">
    <property type="term" value="P:termination of RNA polymerase I transcription"/>
    <property type="evidence" value="ECO:0007669"/>
    <property type="project" value="TreeGrafter"/>
</dbReference>
<name>A0A8C5WJ22_9ANUR</name>
<dbReference type="PROSITE" id="PS01030">
    <property type="entry name" value="RNA_POL_M_15KD"/>
    <property type="match status" value="1"/>
</dbReference>
<dbReference type="GO" id="GO:0008270">
    <property type="term" value="F:zinc ion binding"/>
    <property type="evidence" value="ECO:0007669"/>
    <property type="project" value="UniProtKB-KW"/>
</dbReference>
<keyword evidence="14" id="KW-1185">Reference proteome</keyword>
<evidence type="ECO:0000256" key="4">
    <source>
        <dbReference type="ARBA" id="ARBA00022771"/>
    </source>
</evidence>
<accession>A0A8C5WJ22</accession>
<dbReference type="InterPro" id="IPR012164">
    <property type="entry name" value="Rpa12/Rpb9/Rpc10/TFS"/>
</dbReference>
<dbReference type="InterPro" id="IPR019761">
    <property type="entry name" value="DNA-dir_RNA_pol-M_15_CS"/>
</dbReference>
<dbReference type="Pfam" id="PF01096">
    <property type="entry name" value="Zn_ribbon_TFIIS"/>
    <property type="match status" value="1"/>
</dbReference>
<evidence type="ECO:0000256" key="6">
    <source>
        <dbReference type="ARBA" id="ARBA00023163"/>
    </source>
</evidence>
<dbReference type="GO" id="GO:0003899">
    <property type="term" value="F:DNA-directed RNA polymerase activity"/>
    <property type="evidence" value="ECO:0007669"/>
    <property type="project" value="InterPro"/>
</dbReference>
<evidence type="ECO:0000259" key="12">
    <source>
        <dbReference type="PROSITE" id="PS51133"/>
    </source>
</evidence>
<dbReference type="Ensembl" id="ENSLLET00000043766.1">
    <property type="protein sequence ID" value="ENSLLEP00000042084.1"/>
    <property type="gene ID" value="ENSLLEG00000026768.1"/>
</dbReference>
<evidence type="ECO:0000256" key="1">
    <source>
        <dbReference type="ARBA" id="ARBA00004604"/>
    </source>
</evidence>
<keyword evidence="3 10" id="KW-0479">Metal-binding</keyword>
<keyword evidence="7 9" id="KW-0539">Nucleus</keyword>
<evidence type="ECO:0000313" key="14">
    <source>
        <dbReference type="Proteomes" id="UP000694569"/>
    </source>
</evidence>
<evidence type="ECO:0000256" key="8">
    <source>
        <dbReference type="ARBA" id="ARBA00044497"/>
    </source>
</evidence>
<proteinExistence type="inferred from homology"/>
<feature type="zinc finger region" description="C4-type" evidence="11">
    <location>
        <begin position="24"/>
        <end position="45"/>
    </location>
</feature>
<dbReference type="OrthoDB" id="10056816at2759"/>
<evidence type="ECO:0000256" key="5">
    <source>
        <dbReference type="ARBA" id="ARBA00022833"/>
    </source>
</evidence>
<feature type="binding site" evidence="10">
    <location>
        <position position="123"/>
    </location>
    <ligand>
        <name>Zn(2+)</name>
        <dbReference type="ChEBI" id="CHEBI:29105"/>
        <label>2</label>
    </ligand>
</feature>
<dbReference type="Gene3D" id="2.20.25.10">
    <property type="match status" value="1"/>
</dbReference>
<keyword evidence="5 10" id="KW-0862">Zinc</keyword>
<dbReference type="Proteomes" id="UP000694569">
    <property type="component" value="Unplaced"/>
</dbReference>
<protein>
    <recommendedName>
        <fullName evidence="9">DNA-directed RNA polymerase subunit</fullName>
    </recommendedName>
</protein>
<feature type="binding site" evidence="10">
    <location>
        <position position="120"/>
    </location>
    <ligand>
        <name>Zn(2+)</name>
        <dbReference type="ChEBI" id="CHEBI:29105"/>
        <label>2</label>
    </ligand>
</feature>
<feature type="binding site" evidence="10">
    <location>
        <position position="45"/>
    </location>
    <ligand>
        <name>Zn(2+)</name>
        <dbReference type="ChEBI" id="CHEBI:29105"/>
        <label>1</label>
    </ligand>
</feature>
<dbReference type="PANTHER" id="PTHR11239:SF14">
    <property type="entry name" value="DNA-DIRECTED RNA POLYMERASE I SUBUNIT RPA12"/>
    <property type="match status" value="1"/>
</dbReference>
<evidence type="ECO:0000256" key="9">
    <source>
        <dbReference type="PIRNR" id="PIRNR005586"/>
    </source>
</evidence>
<dbReference type="PANTHER" id="PTHR11239">
    <property type="entry name" value="DNA-DIRECTED RNA POLYMERASE"/>
    <property type="match status" value="1"/>
</dbReference>
<feature type="binding site" evidence="10">
    <location>
        <position position="42"/>
    </location>
    <ligand>
        <name>Zn(2+)</name>
        <dbReference type="ChEBI" id="CHEBI:29105"/>
        <label>1</label>
    </ligand>
</feature>
<comment type="function">
    <text evidence="9">DNA-dependent RNA polymerase catalyzes the transcription of DNA into RNA using the four ribonucleoside triphosphates as substrates.</text>
</comment>
<dbReference type="AlphaFoldDB" id="A0A8C5WJ22"/>
<dbReference type="CDD" id="cd10507">
    <property type="entry name" value="Zn-ribbon_RPA12"/>
    <property type="match status" value="1"/>
</dbReference>
<feature type="binding site" evidence="10">
    <location>
        <position position="92"/>
    </location>
    <ligand>
        <name>Zn(2+)</name>
        <dbReference type="ChEBI" id="CHEBI:29105"/>
        <label>2</label>
    </ligand>
</feature>
<feature type="binding site" evidence="10">
    <location>
        <position position="95"/>
    </location>
    <ligand>
        <name>Zn(2+)</name>
        <dbReference type="ChEBI" id="CHEBI:29105"/>
        <label>2</label>
    </ligand>
</feature>
<evidence type="ECO:0000256" key="2">
    <source>
        <dbReference type="ARBA" id="ARBA00022478"/>
    </source>
</evidence>
<feature type="binding site" evidence="10">
    <location>
        <position position="27"/>
    </location>
    <ligand>
        <name>Zn(2+)</name>
        <dbReference type="ChEBI" id="CHEBI:29105"/>
        <label>1</label>
    </ligand>
</feature>
<dbReference type="SUPFAM" id="SSF57783">
    <property type="entry name" value="Zinc beta-ribbon"/>
    <property type="match status" value="1"/>
</dbReference>
<evidence type="ECO:0000256" key="11">
    <source>
        <dbReference type="PIRSR" id="PIRSR005586-2"/>
    </source>
</evidence>
<evidence type="ECO:0000256" key="7">
    <source>
        <dbReference type="ARBA" id="ARBA00023242"/>
    </source>
</evidence>